<dbReference type="Proteomes" id="UP000030765">
    <property type="component" value="Unassembled WGS sequence"/>
</dbReference>
<sequence length="124" mass="13935">MPVLEVVKNLERQKLTQGSPVNCSLQSPLPSGQDFLSDRLIDRWQWPDAKWHQRQQINYSVAVVDKLFILKPSVALAWGEKPVCQSQLSVAGEAIRFGTCRVVSLVKSGPNLWFLNAQSLNCDD</sequence>
<dbReference type="EMBL" id="ATLV01021752">
    <property type="status" value="NOT_ANNOTATED_CDS"/>
    <property type="molecule type" value="Genomic_DNA"/>
</dbReference>
<protein>
    <submittedName>
        <fullName evidence="1 2">Uncharacterized protein</fullName>
    </submittedName>
</protein>
<dbReference type="AlphaFoldDB" id="A0A084W9G0"/>
<reference evidence="2" key="2">
    <citation type="submission" date="2020-05" db="UniProtKB">
        <authorList>
            <consortium name="EnsemblMetazoa"/>
        </authorList>
    </citation>
    <scope>IDENTIFICATION</scope>
</reference>
<evidence type="ECO:0000313" key="1">
    <source>
        <dbReference type="EMBL" id="KFB46854.1"/>
    </source>
</evidence>
<dbReference type="EMBL" id="KE525322">
    <property type="protein sequence ID" value="KFB46854.1"/>
    <property type="molecule type" value="Genomic_DNA"/>
</dbReference>
<dbReference type="VEuPathDB" id="VectorBase:ASIC014860"/>
<keyword evidence="3" id="KW-1185">Reference proteome</keyword>
<name>A0A084W9G0_ANOSI</name>
<evidence type="ECO:0000313" key="2">
    <source>
        <dbReference type="EnsemblMetazoa" id="ASIC014860-PA"/>
    </source>
</evidence>
<organism evidence="1">
    <name type="scientific">Anopheles sinensis</name>
    <name type="common">Mosquito</name>
    <dbReference type="NCBI Taxonomy" id="74873"/>
    <lineage>
        <taxon>Eukaryota</taxon>
        <taxon>Metazoa</taxon>
        <taxon>Ecdysozoa</taxon>
        <taxon>Arthropoda</taxon>
        <taxon>Hexapoda</taxon>
        <taxon>Insecta</taxon>
        <taxon>Pterygota</taxon>
        <taxon>Neoptera</taxon>
        <taxon>Endopterygota</taxon>
        <taxon>Diptera</taxon>
        <taxon>Nematocera</taxon>
        <taxon>Culicoidea</taxon>
        <taxon>Culicidae</taxon>
        <taxon>Anophelinae</taxon>
        <taxon>Anopheles</taxon>
    </lineage>
</organism>
<gene>
    <name evidence="1" type="ORF">ZHAS_00014860</name>
</gene>
<accession>A0A084W9G0</accession>
<dbReference type="EnsemblMetazoa" id="ASIC014860-RA">
    <property type="protein sequence ID" value="ASIC014860-PA"/>
    <property type="gene ID" value="ASIC014860"/>
</dbReference>
<reference evidence="1 3" key="1">
    <citation type="journal article" date="2014" name="BMC Genomics">
        <title>Genome sequence of Anopheles sinensis provides insight into genetics basis of mosquito competence for malaria parasites.</title>
        <authorList>
            <person name="Zhou D."/>
            <person name="Zhang D."/>
            <person name="Ding G."/>
            <person name="Shi L."/>
            <person name="Hou Q."/>
            <person name="Ye Y."/>
            <person name="Xu Y."/>
            <person name="Zhou H."/>
            <person name="Xiong C."/>
            <person name="Li S."/>
            <person name="Yu J."/>
            <person name="Hong S."/>
            <person name="Yu X."/>
            <person name="Zou P."/>
            <person name="Chen C."/>
            <person name="Chang X."/>
            <person name="Wang W."/>
            <person name="Lv Y."/>
            <person name="Sun Y."/>
            <person name="Ma L."/>
            <person name="Shen B."/>
            <person name="Zhu C."/>
        </authorList>
    </citation>
    <scope>NUCLEOTIDE SEQUENCE [LARGE SCALE GENOMIC DNA]</scope>
</reference>
<proteinExistence type="predicted"/>
<evidence type="ECO:0000313" key="3">
    <source>
        <dbReference type="Proteomes" id="UP000030765"/>
    </source>
</evidence>